<proteinExistence type="predicted"/>
<gene>
    <name evidence="1" type="ORF">LCGC14_2221840</name>
</gene>
<dbReference type="EMBL" id="LAZR01029699">
    <property type="protein sequence ID" value="KKL58792.1"/>
    <property type="molecule type" value="Genomic_DNA"/>
</dbReference>
<evidence type="ECO:0000313" key="1">
    <source>
        <dbReference type="EMBL" id="KKL58792.1"/>
    </source>
</evidence>
<sequence length="71" mass="8088">MSRLILGLGKFFPNPLLMKVEIDIDACDEILIGILQDVKNNQIEFWSDEPEYSEKLKEAVEVLLDYFGAGL</sequence>
<organism evidence="1">
    <name type="scientific">marine sediment metagenome</name>
    <dbReference type="NCBI Taxonomy" id="412755"/>
    <lineage>
        <taxon>unclassified sequences</taxon>
        <taxon>metagenomes</taxon>
        <taxon>ecological metagenomes</taxon>
    </lineage>
</organism>
<protein>
    <submittedName>
        <fullName evidence="1">Uncharacterized protein</fullName>
    </submittedName>
</protein>
<dbReference type="AlphaFoldDB" id="A0A0F9G697"/>
<comment type="caution">
    <text evidence="1">The sequence shown here is derived from an EMBL/GenBank/DDBJ whole genome shotgun (WGS) entry which is preliminary data.</text>
</comment>
<name>A0A0F9G697_9ZZZZ</name>
<reference evidence="1" key="1">
    <citation type="journal article" date="2015" name="Nature">
        <title>Complex archaea that bridge the gap between prokaryotes and eukaryotes.</title>
        <authorList>
            <person name="Spang A."/>
            <person name="Saw J.H."/>
            <person name="Jorgensen S.L."/>
            <person name="Zaremba-Niedzwiedzka K."/>
            <person name="Martijn J."/>
            <person name="Lind A.E."/>
            <person name="van Eijk R."/>
            <person name="Schleper C."/>
            <person name="Guy L."/>
            <person name="Ettema T.J."/>
        </authorList>
    </citation>
    <scope>NUCLEOTIDE SEQUENCE</scope>
</reference>
<accession>A0A0F9G697</accession>